<proteinExistence type="predicted"/>
<protein>
    <submittedName>
        <fullName evidence="4">Uncharacterized protein</fullName>
    </submittedName>
</protein>
<evidence type="ECO:0000313" key="3">
    <source>
        <dbReference type="Proteomes" id="UP000887578"/>
    </source>
</evidence>
<feature type="compositionally biased region" description="Gly residues" evidence="1">
    <location>
        <begin position="41"/>
        <end position="57"/>
    </location>
</feature>
<organism evidence="3 4">
    <name type="scientific">Panagrolaimus davidi</name>
    <dbReference type="NCBI Taxonomy" id="227884"/>
    <lineage>
        <taxon>Eukaryota</taxon>
        <taxon>Metazoa</taxon>
        <taxon>Ecdysozoa</taxon>
        <taxon>Nematoda</taxon>
        <taxon>Chromadorea</taxon>
        <taxon>Rhabditida</taxon>
        <taxon>Tylenchina</taxon>
        <taxon>Panagrolaimomorpha</taxon>
        <taxon>Panagrolaimoidea</taxon>
        <taxon>Panagrolaimidae</taxon>
        <taxon>Panagrolaimus</taxon>
    </lineage>
</organism>
<dbReference type="Proteomes" id="UP000887578">
    <property type="component" value="Unplaced"/>
</dbReference>
<dbReference type="WBParaSite" id="PDA_v2.g19018.t1">
    <property type="protein sequence ID" value="PDA_v2.g19018.t1"/>
    <property type="gene ID" value="PDA_v2.g19018"/>
</dbReference>
<evidence type="ECO:0000313" key="4">
    <source>
        <dbReference type="WBParaSite" id="PDA_v2.g19018.t1"/>
    </source>
</evidence>
<keyword evidence="3" id="KW-1185">Reference proteome</keyword>
<dbReference type="AlphaFoldDB" id="A0A914PM12"/>
<feature type="region of interest" description="Disordered" evidence="1">
    <location>
        <begin position="41"/>
        <end position="72"/>
    </location>
</feature>
<feature type="chain" id="PRO_5037678613" evidence="2">
    <location>
        <begin position="21"/>
        <end position="101"/>
    </location>
</feature>
<name>A0A914PM12_9BILA</name>
<reference evidence="4" key="1">
    <citation type="submission" date="2022-11" db="UniProtKB">
        <authorList>
            <consortium name="WormBaseParasite"/>
        </authorList>
    </citation>
    <scope>IDENTIFICATION</scope>
</reference>
<evidence type="ECO:0000256" key="2">
    <source>
        <dbReference type="SAM" id="SignalP"/>
    </source>
</evidence>
<evidence type="ECO:0000256" key="1">
    <source>
        <dbReference type="SAM" id="MobiDB-lite"/>
    </source>
</evidence>
<feature type="signal peptide" evidence="2">
    <location>
        <begin position="1"/>
        <end position="20"/>
    </location>
</feature>
<keyword evidence="2" id="KW-0732">Signal</keyword>
<sequence length="101" mass="10055">MFSLKQIIIFISAIFVIVLAHPGGYGRPIGYGARGGFEQGGFGGGVGQQGPPIGGGARFEQQQQGGFGGGAQYPQLVGGYSSSNGGGYGSSGSQYAQSGGF</sequence>
<accession>A0A914PM12</accession>